<accession>A0A084F1N2</accession>
<proteinExistence type="predicted"/>
<dbReference type="GO" id="GO:0006450">
    <property type="term" value="P:regulation of translational fidelity"/>
    <property type="evidence" value="ECO:0007669"/>
    <property type="project" value="InterPro"/>
</dbReference>
<dbReference type="EMBL" id="JFDP01000002">
    <property type="protein sequence ID" value="KEZ24124.1"/>
    <property type="molecule type" value="Genomic_DNA"/>
</dbReference>
<dbReference type="RefSeq" id="WP_038101481.1">
    <property type="nucleotide sequence ID" value="NZ_JFDP01000002.1"/>
</dbReference>
<name>A0A084F1N2_9BACT</name>
<dbReference type="OrthoDB" id="404048at2"/>
<protein>
    <submittedName>
        <fullName evidence="1">Uncharacterized protein</fullName>
    </submittedName>
</protein>
<keyword evidence="2" id="KW-1185">Reference proteome</keyword>
<dbReference type="AlphaFoldDB" id="A0A084F1N2"/>
<gene>
    <name evidence="1" type="ORF">UDIV_0100</name>
</gene>
<sequence>MKYEINIADLKQTSMFDINEQEEANIIKAIEQLVNDLKCFDHFDLTNTKPLLNIHQSFDNYLRDDEIDQNANLNHKEVLDCHIEVQQNYGVLKNEK</sequence>
<dbReference type="Proteomes" id="UP000028537">
    <property type="component" value="Unassembled WGS sequence"/>
</dbReference>
<comment type="caution">
    <text evidence="1">The sequence shown here is derived from an EMBL/GenBank/DDBJ whole genome shotgun (WGS) entry which is preliminary data.</text>
</comment>
<evidence type="ECO:0000313" key="2">
    <source>
        <dbReference type="Proteomes" id="UP000028537"/>
    </source>
</evidence>
<evidence type="ECO:0000313" key="1">
    <source>
        <dbReference type="EMBL" id="KEZ24124.1"/>
    </source>
</evidence>
<organism evidence="1 2">
    <name type="scientific">Ureaplasma diversum NCTC 246</name>
    <dbReference type="NCBI Taxonomy" id="1188241"/>
    <lineage>
        <taxon>Bacteria</taxon>
        <taxon>Bacillati</taxon>
        <taxon>Mycoplasmatota</taxon>
        <taxon>Mycoplasmoidales</taxon>
        <taxon>Mycoplasmoidaceae</taxon>
        <taxon>Ureaplasma</taxon>
    </lineage>
</organism>
<dbReference type="SUPFAM" id="SSF141000">
    <property type="entry name" value="Glu-tRNAGln amidotransferase C subunit"/>
    <property type="match status" value="1"/>
</dbReference>
<dbReference type="InterPro" id="IPR036113">
    <property type="entry name" value="Asp/Glu-ADT_sf_sub_c"/>
</dbReference>
<reference evidence="1 2" key="1">
    <citation type="submission" date="2014-02" db="EMBL/GenBank/DDBJ databases">
        <title>Genome sequence of Ureaplasma diversum strain 246.</title>
        <authorList>
            <person name="Sirand-Pugnet P."/>
            <person name="Breton M."/>
            <person name="Dordet-Frisoni E."/>
            <person name="Baranowski E."/>
            <person name="Barre A."/>
            <person name="Couture C."/>
            <person name="Dupuy V."/>
            <person name="Gaurivaud P."/>
            <person name="Jacob D."/>
            <person name="Lemaitre C."/>
            <person name="Manso-Silvan L."/>
            <person name="Nikolski M."/>
            <person name="Nouvel L.-X."/>
            <person name="Poumarat F."/>
            <person name="Tardy F."/>
            <person name="Thebault P."/>
            <person name="Theil S."/>
            <person name="Citti C."/>
            <person name="Thiaucourt F."/>
            <person name="Blanchard A."/>
        </authorList>
    </citation>
    <scope>NUCLEOTIDE SEQUENCE [LARGE SCALE GENOMIC DNA]</scope>
    <source>
        <strain evidence="1 2">NCTC 246</strain>
    </source>
</reference>